<dbReference type="PANTHER" id="PTHR41805">
    <property type="entry name" value="EXPRESSED PROTEIN"/>
    <property type="match status" value="1"/>
</dbReference>
<dbReference type="PANTHER" id="PTHR41805:SF1">
    <property type="entry name" value="RRNA-PROCESSING PROTEIN FYV7"/>
    <property type="match status" value="1"/>
</dbReference>
<comment type="caution">
    <text evidence="2">The sequence shown here is derived from an EMBL/GenBank/DDBJ whole genome shotgun (WGS) entry which is preliminary data.</text>
</comment>
<evidence type="ECO:0008006" key="4">
    <source>
        <dbReference type="Google" id="ProtNLM"/>
    </source>
</evidence>
<gene>
    <name evidence="2" type="ORF">PRZ48_003455</name>
</gene>
<feature type="compositionally biased region" description="Basic and acidic residues" evidence="1">
    <location>
        <begin position="1"/>
        <end position="20"/>
    </location>
</feature>
<dbReference type="EMBL" id="JAXOVC010000002">
    <property type="protein sequence ID" value="KAK4505492.1"/>
    <property type="molecule type" value="Genomic_DNA"/>
</dbReference>
<proteinExistence type="predicted"/>
<feature type="region of interest" description="Disordered" evidence="1">
    <location>
        <begin position="1"/>
        <end position="165"/>
    </location>
</feature>
<protein>
    <recommendedName>
        <fullName evidence="4">rRNA-processing protein FYV7</fullName>
    </recommendedName>
</protein>
<evidence type="ECO:0000256" key="1">
    <source>
        <dbReference type="SAM" id="MobiDB-lite"/>
    </source>
</evidence>
<feature type="region of interest" description="Disordered" evidence="1">
    <location>
        <begin position="171"/>
        <end position="190"/>
    </location>
</feature>
<evidence type="ECO:0000313" key="2">
    <source>
        <dbReference type="EMBL" id="KAK4505492.1"/>
    </source>
</evidence>
<evidence type="ECO:0000313" key="3">
    <source>
        <dbReference type="Proteomes" id="UP001305779"/>
    </source>
</evidence>
<dbReference type="Proteomes" id="UP001305779">
    <property type="component" value="Unassembled WGS sequence"/>
</dbReference>
<keyword evidence="3" id="KW-1185">Reference proteome</keyword>
<accession>A0ABR0EVG7</accession>
<reference evidence="2 3" key="1">
    <citation type="journal article" date="2023" name="G3 (Bethesda)">
        <title>A chromosome-level genome assembly of Zasmidium syzygii isolated from banana leaves.</title>
        <authorList>
            <person name="van Westerhoven A.C."/>
            <person name="Mehrabi R."/>
            <person name="Talebi R."/>
            <person name="Steentjes M.B.F."/>
            <person name="Corcolon B."/>
            <person name="Chong P.A."/>
            <person name="Kema G.H.J."/>
            <person name="Seidl M.F."/>
        </authorList>
    </citation>
    <scope>NUCLEOTIDE SEQUENCE [LARGE SCALE GENOMIC DNA]</scope>
    <source>
        <strain evidence="2 3">P124</strain>
    </source>
</reference>
<name>A0ABR0EVG7_ZASCE</name>
<feature type="compositionally biased region" description="Basic and acidic residues" evidence="1">
    <location>
        <begin position="92"/>
        <end position="104"/>
    </location>
</feature>
<feature type="compositionally biased region" description="Basic and acidic residues" evidence="1">
    <location>
        <begin position="130"/>
        <end position="165"/>
    </location>
</feature>
<feature type="compositionally biased region" description="Basic and acidic residues" evidence="1">
    <location>
        <begin position="50"/>
        <end position="62"/>
    </location>
</feature>
<sequence>MSEKRKRDQDDGAAKGDKDRKKQKRGFAVGPDNLPDGTYRRKTQKIKQNLIDKAKIKKEYAKLKKHGQVSEKDEELPQPASLAVAEEEEPSAEPHPDRQTLIEKEAEEPEQEDRSEVRQRKRRPKAVPFQKEHEEGQKRKAEAEARRKAREKTEAERSRKIEERERFRRAMAKARTGGPNGQRKLGRESKVLLEKVKRMVGGSG</sequence>
<organism evidence="2 3">
    <name type="scientific">Zasmidium cellare</name>
    <name type="common">Wine cellar mold</name>
    <name type="synonym">Racodium cellare</name>
    <dbReference type="NCBI Taxonomy" id="395010"/>
    <lineage>
        <taxon>Eukaryota</taxon>
        <taxon>Fungi</taxon>
        <taxon>Dikarya</taxon>
        <taxon>Ascomycota</taxon>
        <taxon>Pezizomycotina</taxon>
        <taxon>Dothideomycetes</taxon>
        <taxon>Dothideomycetidae</taxon>
        <taxon>Mycosphaerellales</taxon>
        <taxon>Mycosphaerellaceae</taxon>
        <taxon>Zasmidium</taxon>
    </lineage>
</organism>